<organism evidence="1 2">
    <name type="scientific">Crenichthys baileyi</name>
    <name type="common">White River springfish</name>
    <dbReference type="NCBI Taxonomy" id="28760"/>
    <lineage>
        <taxon>Eukaryota</taxon>
        <taxon>Metazoa</taxon>
        <taxon>Chordata</taxon>
        <taxon>Craniata</taxon>
        <taxon>Vertebrata</taxon>
        <taxon>Euteleostomi</taxon>
        <taxon>Actinopterygii</taxon>
        <taxon>Neopterygii</taxon>
        <taxon>Teleostei</taxon>
        <taxon>Neoteleostei</taxon>
        <taxon>Acanthomorphata</taxon>
        <taxon>Ovalentaria</taxon>
        <taxon>Atherinomorphae</taxon>
        <taxon>Cyprinodontiformes</taxon>
        <taxon>Goodeidae</taxon>
        <taxon>Crenichthys</taxon>
    </lineage>
</organism>
<gene>
    <name evidence="1" type="ORF">CRENBAI_020109</name>
</gene>
<protein>
    <submittedName>
        <fullName evidence="1">Uncharacterized protein</fullName>
    </submittedName>
</protein>
<feature type="non-terminal residue" evidence="1">
    <location>
        <position position="1"/>
    </location>
</feature>
<accession>A0AAV9SLH0</accession>
<dbReference type="Proteomes" id="UP001311232">
    <property type="component" value="Unassembled WGS sequence"/>
</dbReference>
<proteinExistence type="predicted"/>
<name>A0AAV9SLH0_9TELE</name>
<dbReference type="EMBL" id="JAHHUM010000295">
    <property type="protein sequence ID" value="KAK5621684.1"/>
    <property type="molecule type" value="Genomic_DNA"/>
</dbReference>
<sequence length="75" mass="8268">SSQQRPCLYNAKWSSFPSLKEVQRDRITMVTAVTCSLAGRQNEPPHPTATETAGLLHDEATDCPPVVSWEVRSGQ</sequence>
<evidence type="ECO:0000313" key="1">
    <source>
        <dbReference type="EMBL" id="KAK5621684.1"/>
    </source>
</evidence>
<comment type="caution">
    <text evidence="1">The sequence shown here is derived from an EMBL/GenBank/DDBJ whole genome shotgun (WGS) entry which is preliminary data.</text>
</comment>
<evidence type="ECO:0000313" key="2">
    <source>
        <dbReference type="Proteomes" id="UP001311232"/>
    </source>
</evidence>
<keyword evidence="2" id="KW-1185">Reference proteome</keyword>
<reference evidence="1 2" key="1">
    <citation type="submission" date="2021-06" db="EMBL/GenBank/DDBJ databases">
        <authorList>
            <person name="Palmer J.M."/>
        </authorList>
    </citation>
    <scope>NUCLEOTIDE SEQUENCE [LARGE SCALE GENOMIC DNA]</scope>
    <source>
        <strain evidence="1 2">MEX-2019</strain>
        <tissue evidence="1">Muscle</tissue>
    </source>
</reference>
<dbReference type="AlphaFoldDB" id="A0AAV9SLH0"/>